<gene>
    <name evidence="2" type="ORF">GA0074692_2422</name>
</gene>
<dbReference type="AlphaFoldDB" id="A0A1C6SEC0"/>
<evidence type="ECO:0008006" key="4">
    <source>
        <dbReference type="Google" id="ProtNLM"/>
    </source>
</evidence>
<dbReference type="RefSeq" id="WP_176738416.1">
    <property type="nucleotide sequence ID" value="NZ_FMHW01000002.1"/>
</dbReference>
<feature type="compositionally biased region" description="Low complexity" evidence="1">
    <location>
        <begin position="105"/>
        <end position="121"/>
    </location>
</feature>
<evidence type="ECO:0000313" key="2">
    <source>
        <dbReference type="EMBL" id="SCL27835.1"/>
    </source>
</evidence>
<dbReference type="Proteomes" id="UP000198959">
    <property type="component" value="Unassembled WGS sequence"/>
</dbReference>
<dbReference type="STRING" id="145854.GA0074692_2422"/>
<reference evidence="3" key="1">
    <citation type="submission" date="2016-06" db="EMBL/GenBank/DDBJ databases">
        <authorList>
            <person name="Varghese N."/>
            <person name="Submissions Spin"/>
        </authorList>
    </citation>
    <scope>NUCLEOTIDE SEQUENCE [LARGE SCALE GENOMIC DNA]</scope>
    <source>
        <strain evidence="3">DSM 43817</strain>
    </source>
</reference>
<sequence>MHPDDPTDQKLTPTRPDARSAESASSVRRSGRHRAEDRRPRGRAWHAATGVRVALAAGVTCCLGVGAVVGSQAVTGDEEPLRESLADRAISAAEADQRASRSYQRTPASTPSATASPTPTARPKRPARPKPVAGLSQRQMDNAKTIVDVGVRSRMPRRALVVAVATAMQESNLHNVANDQIAESLRYPHQGTGTDHDSVGLFQQRPSSGWGSVRELMQPTYAASAFYRALREVPGWQKLSVTAAAQAVQQSAYPGAYAKHERRATAVVDALT</sequence>
<feature type="region of interest" description="Disordered" evidence="1">
    <location>
        <begin position="91"/>
        <end position="140"/>
    </location>
</feature>
<evidence type="ECO:0000256" key="1">
    <source>
        <dbReference type="SAM" id="MobiDB-lite"/>
    </source>
</evidence>
<proteinExistence type="predicted"/>
<keyword evidence="3" id="KW-1185">Reference proteome</keyword>
<accession>A0A1C6SEC0</accession>
<protein>
    <recommendedName>
        <fullName evidence="4">Peptidase M23</fullName>
    </recommendedName>
</protein>
<dbReference type="EMBL" id="FMHW01000002">
    <property type="protein sequence ID" value="SCL27835.1"/>
    <property type="molecule type" value="Genomic_DNA"/>
</dbReference>
<feature type="region of interest" description="Disordered" evidence="1">
    <location>
        <begin position="1"/>
        <end position="43"/>
    </location>
</feature>
<name>A0A1C6SEC0_9ACTN</name>
<organism evidence="2 3">
    <name type="scientific">Micromonospora pallida</name>
    <dbReference type="NCBI Taxonomy" id="145854"/>
    <lineage>
        <taxon>Bacteria</taxon>
        <taxon>Bacillati</taxon>
        <taxon>Actinomycetota</taxon>
        <taxon>Actinomycetes</taxon>
        <taxon>Micromonosporales</taxon>
        <taxon>Micromonosporaceae</taxon>
        <taxon>Micromonospora</taxon>
    </lineage>
</organism>
<evidence type="ECO:0000313" key="3">
    <source>
        <dbReference type="Proteomes" id="UP000198959"/>
    </source>
</evidence>